<dbReference type="PANTHER" id="PTHR34477:SF1">
    <property type="entry name" value="UPF0213 PROTEIN YHBQ"/>
    <property type="match status" value="1"/>
</dbReference>
<dbReference type="CDD" id="cd10449">
    <property type="entry name" value="GIY-YIG_SLX1_like"/>
    <property type="match status" value="1"/>
</dbReference>
<evidence type="ECO:0000256" key="1">
    <source>
        <dbReference type="ARBA" id="ARBA00007435"/>
    </source>
</evidence>
<protein>
    <submittedName>
        <fullName evidence="3">GIY-YIG nuclease family protein</fullName>
    </submittedName>
</protein>
<dbReference type="AlphaFoldDB" id="A0A941FDX4"/>
<comment type="similarity">
    <text evidence="1">Belongs to the UPF0213 family.</text>
</comment>
<name>A0A941FDX4_9BACT</name>
<feature type="non-terminal residue" evidence="3">
    <location>
        <position position="1"/>
    </location>
</feature>
<dbReference type="RefSeq" id="WP_212193443.1">
    <property type="nucleotide sequence ID" value="NZ_JAGTAR010000106.1"/>
</dbReference>
<dbReference type="EMBL" id="JAGTAR010000106">
    <property type="protein sequence ID" value="MBR8538420.1"/>
    <property type="molecule type" value="Genomic_DNA"/>
</dbReference>
<feature type="domain" description="GIY-YIG" evidence="2">
    <location>
        <begin position="3"/>
        <end position="80"/>
    </location>
</feature>
<evidence type="ECO:0000259" key="2">
    <source>
        <dbReference type="PROSITE" id="PS50164"/>
    </source>
</evidence>
<dbReference type="SUPFAM" id="SSF82771">
    <property type="entry name" value="GIY-YIG endonuclease"/>
    <property type="match status" value="1"/>
</dbReference>
<reference evidence="3" key="2">
    <citation type="submission" date="2021-04" db="EMBL/GenBank/DDBJ databases">
        <authorList>
            <person name="Zhang T."/>
            <person name="Zhang Y."/>
            <person name="Lu D."/>
            <person name="Zuo D."/>
            <person name="Du Z."/>
        </authorList>
    </citation>
    <scope>NUCLEOTIDE SEQUENCE</scope>
    <source>
        <strain evidence="3">JR1</strain>
    </source>
</reference>
<sequence>TSIMCYFYILHSPSKDKYYIGATCDTLESRLAKHNMKHIGYTGQTNDWRVAYSEQFNTKKEAFDREKQVKMWKSRARIIKLINGD</sequence>
<dbReference type="PANTHER" id="PTHR34477">
    <property type="entry name" value="UPF0213 PROTEIN YHBQ"/>
    <property type="match status" value="1"/>
</dbReference>
<dbReference type="Pfam" id="PF01541">
    <property type="entry name" value="GIY-YIG"/>
    <property type="match status" value="1"/>
</dbReference>
<evidence type="ECO:0000313" key="3">
    <source>
        <dbReference type="EMBL" id="MBR8538420.1"/>
    </source>
</evidence>
<evidence type="ECO:0000313" key="4">
    <source>
        <dbReference type="Proteomes" id="UP000679220"/>
    </source>
</evidence>
<dbReference type="InterPro" id="IPR050190">
    <property type="entry name" value="UPF0213_domain"/>
</dbReference>
<dbReference type="InterPro" id="IPR035901">
    <property type="entry name" value="GIY-YIG_endonuc_sf"/>
</dbReference>
<proteinExistence type="inferred from homology"/>
<dbReference type="Gene3D" id="3.40.1440.10">
    <property type="entry name" value="GIY-YIG endonuclease"/>
    <property type="match status" value="1"/>
</dbReference>
<keyword evidence="4" id="KW-1185">Reference proteome</keyword>
<accession>A0A941FDX4</accession>
<comment type="caution">
    <text evidence="3">The sequence shown here is derived from an EMBL/GenBank/DDBJ whole genome shotgun (WGS) entry which is preliminary data.</text>
</comment>
<reference evidence="3" key="1">
    <citation type="journal article" date="2018" name="Int. J. Syst. Evol. Microbiol.">
        <title>Carboxylicivirga sediminis sp. nov., isolated from coastal sediment.</title>
        <authorList>
            <person name="Wang F.Q."/>
            <person name="Ren L.H."/>
            <person name="Zou R.J."/>
            <person name="Sun Y.Z."/>
            <person name="Liu X.J."/>
            <person name="Jiang F."/>
            <person name="Liu L.J."/>
        </authorList>
    </citation>
    <scope>NUCLEOTIDE SEQUENCE</scope>
    <source>
        <strain evidence="3">JR1</strain>
    </source>
</reference>
<dbReference type="Proteomes" id="UP000679220">
    <property type="component" value="Unassembled WGS sequence"/>
</dbReference>
<dbReference type="InterPro" id="IPR000305">
    <property type="entry name" value="GIY-YIG_endonuc"/>
</dbReference>
<dbReference type="PROSITE" id="PS50164">
    <property type="entry name" value="GIY_YIG"/>
    <property type="match status" value="1"/>
</dbReference>
<gene>
    <name evidence="3" type="ORF">KDU71_22830</name>
</gene>
<organism evidence="3 4">
    <name type="scientific">Carboxylicivirga sediminis</name>
    <dbReference type="NCBI Taxonomy" id="2006564"/>
    <lineage>
        <taxon>Bacteria</taxon>
        <taxon>Pseudomonadati</taxon>
        <taxon>Bacteroidota</taxon>
        <taxon>Bacteroidia</taxon>
        <taxon>Marinilabiliales</taxon>
        <taxon>Marinilabiliaceae</taxon>
        <taxon>Carboxylicivirga</taxon>
    </lineage>
</organism>